<feature type="transmembrane region" description="Helical" evidence="3">
    <location>
        <begin position="496"/>
        <end position="513"/>
    </location>
</feature>
<protein>
    <recommendedName>
        <fullName evidence="6">ABC transporter permease</fullName>
    </recommendedName>
</protein>
<feature type="transmembrane region" description="Helical" evidence="3">
    <location>
        <begin position="137"/>
        <end position="159"/>
    </location>
</feature>
<keyword evidence="1" id="KW-0175">Coiled coil</keyword>
<feature type="transmembrane region" description="Helical" evidence="3">
    <location>
        <begin position="198"/>
        <end position="222"/>
    </location>
</feature>
<evidence type="ECO:0000256" key="3">
    <source>
        <dbReference type="SAM" id="Phobius"/>
    </source>
</evidence>
<dbReference type="EMBL" id="BAABAB010000009">
    <property type="protein sequence ID" value="GAA3613389.1"/>
    <property type="molecule type" value="Genomic_DNA"/>
</dbReference>
<feature type="transmembrane region" description="Helical" evidence="3">
    <location>
        <begin position="326"/>
        <end position="343"/>
    </location>
</feature>
<accession>A0ABP6ZQ72</accession>
<feature type="transmembrane region" description="Helical" evidence="3">
    <location>
        <begin position="165"/>
        <end position="186"/>
    </location>
</feature>
<evidence type="ECO:0000313" key="5">
    <source>
        <dbReference type="Proteomes" id="UP001501490"/>
    </source>
</evidence>
<name>A0ABP6ZQ72_9ACTN</name>
<feature type="transmembrane region" description="Helical" evidence="3">
    <location>
        <begin position="234"/>
        <end position="255"/>
    </location>
</feature>
<gene>
    <name evidence="4" type="ORF">GCM10022236_14090</name>
</gene>
<feature type="transmembrane region" description="Helical" evidence="3">
    <location>
        <begin position="355"/>
        <end position="375"/>
    </location>
</feature>
<comment type="caution">
    <text evidence="4">The sequence shown here is derived from an EMBL/GenBank/DDBJ whole genome shotgun (WGS) entry which is preliminary data.</text>
</comment>
<keyword evidence="3" id="KW-0812">Transmembrane</keyword>
<proteinExistence type="predicted"/>
<sequence>MTAVPADAGFEGADESPALPPAPARELRRLMKDWRTGRATKNLLEAFHDAYIVVIAALMIGAMVVNVILKAQTVVASCNSTSCLSARAILPWAAFALAVAAALAASRLFGPVLASAAEGSWLLDTPVSRPALLGRRLVSAIVVGALGGAVIGALVSALTGSALQAVLIITTATALSTAAAVAFAGAQQGKDRRRLTRFTTYVFTLLGIAALMVVIGVAADWFGSPLSTDLAREVGVVVGAVAAVGLVAGAILARVRISRIQRARLVSGGSLIRGVSGAFFALDIGLARDILVARRAMEIGHVKPVAGRGSGLSALIWRELQRVRRFPQPLIVVAGTVIVPYAADALGMGVLGPVFGALALFGALISMLGGLRVLTRSGGMARSLPFSLSQLKLASIAVPAGVAVLWAIAVTAAFRGFGSGVTQKPITEASAMALATAAAGLLGAVRWTQAKGIDFGAPMVSTQAGAIPPGMMTNLFRGFDVVLLVTFPMLLGGSPLWSFAIAAIAAFVLLNSMDAESLRARQAEQQKLLDQQKKEREALRQKKR</sequence>
<evidence type="ECO:0000313" key="4">
    <source>
        <dbReference type="EMBL" id="GAA3613389.1"/>
    </source>
</evidence>
<feature type="transmembrane region" description="Helical" evidence="3">
    <location>
        <begin position="50"/>
        <end position="69"/>
    </location>
</feature>
<keyword evidence="3" id="KW-0472">Membrane</keyword>
<dbReference type="Pfam" id="PF19814">
    <property type="entry name" value="DUF6297"/>
    <property type="match status" value="1"/>
</dbReference>
<evidence type="ECO:0000256" key="2">
    <source>
        <dbReference type="SAM" id="MobiDB-lite"/>
    </source>
</evidence>
<dbReference type="InterPro" id="IPR046264">
    <property type="entry name" value="DUF6297"/>
</dbReference>
<feature type="coiled-coil region" evidence="1">
    <location>
        <begin position="515"/>
        <end position="542"/>
    </location>
</feature>
<keyword evidence="5" id="KW-1185">Reference proteome</keyword>
<feature type="transmembrane region" description="Helical" evidence="3">
    <location>
        <begin position="429"/>
        <end position="448"/>
    </location>
</feature>
<dbReference type="RefSeq" id="WP_344802792.1">
    <property type="nucleotide sequence ID" value="NZ_BAABAB010000009.1"/>
</dbReference>
<evidence type="ECO:0008006" key="6">
    <source>
        <dbReference type="Google" id="ProtNLM"/>
    </source>
</evidence>
<feature type="transmembrane region" description="Helical" evidence="3">
    <location>
        <begin position="396"/>
        <end position="417"/>
    </location>
</feature>
<keyword evidence="3" id="KW-1133">Transmembrane helix</keyword>
<dbReference type="Proteomes" id="UP001501490">
    <property type="component" value="Unassembled WGS sequence"/>
</dbReference>
<feature type="region of interest" description="Disordered" evidence="2">
    <location>
        <begin position="1"/>
        <end position="21"/>
    </location>
</feature>
<organism evidence="4 5">
    <name type="scientific">Microlunatus ginsengisoli</name>
    <dbReference type="NCBI Taxonomy" id="363863"/>
    <lineage>
        <taxon>Bacteria</taxon>
        <taxon>Bacillati</taxon>
        <taxon>Actinomycetota</taxon>
        <taxon>Actinomycetes</taxon>
        <taxon>Propionibacteriales</taxon>
        <taxon>Propionibacteriaceae</taxon>
        <taxon>Microlunatus</taxon>
    </lineage>
</organism>
<reference evidence="5" key="1">
    <citation type="journal article" date="2019" name="Int. J. Syst. Evol. Microbiol.">
        <title>The Global Catalogue of Microorganisms (GCM) 10K type strain sequencing project: providing services to taxonomists for standard genome sequencing and annotation.</title>
        <authorList>
            <consortium name="The Broad Institute Genomics Platform"/>
            <consortium name="The Broad Institute Genome Sequencing Center for Infectious Disease"/>
            <person name="Wu L."/>
            <person name="Ma J."/>
        </authorList>
    </citation>
    <scope>NUCLEOTIDE SEQUENCE [LARGE SCALE GENOMIC DNA]</scope>
    <source>
        <strain evidence="5">JCM 16929</strain>
    </source>
</reference>
<evidence type="ECO:0000256" key="1">
    <source>
        <dbReference type="SAM" id="Coils"/>
    </source>
</evidence>